<evidence type="ECO:0000256" key="1">
    <source>
        <dbReference type="ARBA" id="ARBA00008834"/>
    </source>
</evidence>
<dbReference type="InterPro" id="IPR051801">
    <property type="entry name" value="GH28_Enzymes"/>
</dbReference>
<dbReference type="InterPro" id="IPR000743">
    <property type="entry name" value="Glyco_hydro_28"/>
</dbReference>
<dbReference type="Gene3D" id="2.160.20.10">
    <property type="entry name" value="Single-stranded right-handed beta-helix, Pectin lyase-like"/>
    <property type="match status" value="1"/>
</dbReference>
<dbReference type="GO" id="GO:0005975">
    <property type="term" value="P:carbohydrate metabolic process"/>
    <property type="evidence" value="ECO:0007669"/>
    <property type="project" value="InterPro"/>
</dbReference>
<organism evidence="5 6">
    <name type="scientific">Rhizobium leguminosarum bv. trifolii WSM2297</name>
    <dbReference type="NCBI Taxonomy" id="754762"/>
    <lineage>
        <taxon>Bacteria</taxon>
        <taxon>Pseudomonadati</taxon>
        <taxon>Pseudomonadota</taxon>
        <taxon>Alphaproteobacteria</taxon>
        <taxon>Hyphomicrobiales</taxon>
        <taxon>Rhizobiaceae</taxon>
        <taxon>Rhizobium/Agrobacterium group</taxon>
        <taxon>Rhizobium</taxon>
    </lineage>
</organism>
<accession>J0KT32</accession>
<proteinExistence type="inferred from homology"/>
<keyword evidence="2 4" id="KW-0378">Hydrolase</keyword>
<dbReference type="EMBL" id="JH719395">
    <property type="protein sequence ID" value="EJC80754.1"/>
    <property type="molecule type" value="Genomic_DNA"/>
</dbReference>
<dbReference type="Pfam" id="PF00295">
    <property type="entry name" value="Glyco_hydro_28"/>
    <property type="match status" value="1"/>
</dbReference>
<evidence type="ECO:0000313" key="5">
    <source>
        <dbReference type="EMBL" id="EJC80754.1"/>
    </source>
</evidence>
<reference evidence="5 6" key="1">
    <citation type="submission" date="2012-02" db="EMBL/GenBank/DDBJ databases">
        <title>Improved High-Quality Draft Sequence of Rhizobium leguminosarum bv. trifolii WSM2297.</title>
        <authorList>
            <consortium name="US DOE Joint Genome Institute"/>
            <person name="Lucas S."/>
            <person name="Han J."/>
            <person name="Lapidus A."/>
            <person name="Cheng J.-F."/>
            <person name="Goodwin L."/>
            <person name="Pitluck S."/>
            <person name="Peters L."/>
            <person name="Ovchinnikova G."/>
            <person name="Zhang X."/>
            <person name="Detter J.C."/>
            <person name="Han C."/>
            <person name="Tapia R."/>
            <person name="Land M."/>
            <person name="Hauser L."/>
            <person name="Kyrpides N."/>
            <person name="Ivanova N."/>
            <person name="Pagani I."/>
            <person name="Brau L."/>
            <person name="Yates R."/>
            <person name="O'Hara G."/>
            <person name="Rui T."/>
            <person name="Howieson J."/>
            <person name="Reeve W."/>
            <person name="Woyke T."/>
        </authorList>
    </citation>
    <scope>NUCLEOTIDE SEQUENCE [LARGE SCALE GENOMIC DNA]</scope>
    <source>
        <strain evidence="5 6">WSM2297</strain>
    </source>
</reference>
<protein>
    <submittedName>
        <fullName evidence="5">Endopolygalacturonase</fullName>
    </submittedName>
</protein>
<gene>
    <name evidence="5" type="ORF">Rleg4DRAFT_2400</name>
</gene>
<dbReference type="PANTHER" id="PTHR31339:SF9">
    <property type="entry name" value="PLASMIN AND FIBRONECTIN-BINDING PROTEIN A"/>
    <property type="match status" value="1"/>
</dbReference>
<comment type="similarity">
    <text evidence="1 4">Belongs to the glycosyl hydrolase 28 family.</text>
</comment>
<evidence type="ECO:0000256" key="4">
    <source>
        <dbReference type="RuleBase" id="RU361169"/>
    </source>
</evidence>
<dbReference type="Proteomes" id="UP000005732">
    <property type="component" value="Unassembled WGS sequence"/>
</dbReference>
<name>J0KT32_RHILT</name>
<dbReference type="SUPFAM" id="SSF51126">
    <property type="entry name" value="Pectin lyase-like"/>
    <property type="match status" value="1"/>
</dbReference>
<sequence length="503" mass="54452">MTTERRYELISSFPSPLTSFALFFFMVVNVVPAWAQDRRTVSEPALPVHVCATLSPMIASFGGDDQAETRRLQAAIDHCAVGEAVHLVAGDQGGRFLSGPLTIKSGITLWLEHDVVLAAIADPHAYDLDGHCGTIDDKGNGCRPFILFAGTRGGGIIGDGVIDGQGGATMADHDETWWQLARRAQTKGGKQNNPRLIEVDHAKEISFYKVKLRNSPNFHVVLNHVEGATFWGVQIDTPADSRNTDGIDPGASQDITIAHSFIRTGDDNIALKAGNGPTSHVSIVDDHLYWGHGLSIGSETVAGVSDILVRDVTLDGATSGLRIKSDISRGGTVSNVRYENVCLRGNRKPIDFDTHYDEKARGGSIPIYRDIVLHDVVGESGTLVIRGQDDAHALSVQFDGVRFGTDVTWEVKYAHIVIGPGGAMPRPPGPAAPAGDIVVSPCDRRWAPFPDSPNEHARIAPAVRRKTLQHTEGHPYRRSWRRLFDYSGGSRFAKSGDTILILA</sequence>
<dbReference type="InterPro" id="IPR011050">
    <property type="entry name" value="Pectin_lyase_fold/virulence"/>
</dbReference>
<dbReference type="InterPro" id="IPR012334">
    <property type="entry name" value="Pectin_lyas_fold"/>
</dbReference>
<evidence type="ECO:0000256" key="2">
    <source>
        <dbReference type="ARBA" id="ARBA00022801"/>
    </source>
</evidence>
<keyword evidence="3 4" id="KW-0326">Glycosidase</keyword>
<dbReference type="AlphaFoldDB" id="J0KT32"/>
<dbReference type="PANTHER" id="PTHR31339">
    <property type="entry name" value="PECTIN LYASE-RELATED"/>
    <property type="match status" value="1"/>
</dbReference>
<dbReference type="GO" id="GO:0004650">
    <property type="term" value="F:polygalacturonase activity"/>
    <property type="evidence" value="ECO:0007669"/>
    <property type="project" value="InterPro"/>
</dbReference>
<evidence type="ECO:0000256" key="3">
    <source>
        <dbReference type="ARBA" id="ARBA00023295"/>
    </source>
</evidence>
<dbReference type="HOGENOM" id="CLU_016031_0_0_5"/>
<evidence type="ECO:0000313" key="6">
    <source>
        <dbReference type="Proteomes" id="UP000005732"/>
    </source>
</evidence>
<dbReference type="RefSeq" id="WP_003581529.1">
    <property type="nucleotide sequence ID" value="NZ_JH719395.1"/>
</dbReference>